<gene>
    <name evidence="2" type="ORF">JOB18_037713</name>
</gene>
<dbReference type="AlphaFoldDB" id="A0AAV6RUT9"/>
<proteinExistence type="predicted"/>
<keyword evidence="3" id="KW-1185">Reference proteome</keyword>
<comment type="caution">
    <text evidence="2">The sequence shown here is derived from an EMBL/GenBank/DDBJ whole genome shotgun (WGS) entry which is preliminary data.</text>
</comment>
<feature type="region of interest" description="Disordered" evidence="1">
    <location>
        <begin position="173"/>
        <end position="271"/>
    </location>
</feature>
<protein>
    <submittedName>
        <fullName evidence="2">Uncharacterized protein</fullName>
    </submittedName>
</protein>
<organism evidence="2 3">
    <name type="scientific">Solea senegalensis</name>
    <name type="common">Senegalese sole</name>
    <dbReference type="NCBI Taxonomy" id="28829"/>
    <lineage>
        <taxon>Eukaryota</taxon>
        <taxon>Metazoa</taxon>
        <taxon>Chordata</taxon>
        <taxon>Craniata</taxon>
        <taxon>Vertebrata</taxon>
        <taxon>Euteleostomi</taxon>
        <taxon>Actinopterygii</taxon>
        <taxon>Neopterygii</taxon>
        <taxon>Teleostei</taxon>
        <taxon>Neoteleostei</taxon>
        <taxon>Acanthomorphata</taxon>
        <taxon>Carangaria</taxon>
        <taxon>Pleuronectiformes</taxon>
        <taxon>Pleuronectoidei</taxon>
        <taxon>Soleidae</taxon>
        <taxon>Solea</taxon>
    </lineage>
</organism>
<feature type="region of interest" description="Disordered" evidence="1">
    <location>
        <begin position="32"/>
        <end position="63"/>
    </location>
</feature>
<dbReference type="EMBL" id="JAGKHQ010000010">
    <property type="protein sequence ID" value="KAG7507556.1"/>
    <property type="molecule type" value="Genomic_DNA"/>
</dbReference>
<sequence length="271" mass="29499">MTILAKPGASSRLKATELSLLRRPTAVVRTRWSKSGVTVEEEEENQSNPGTTELPGAGMDQHIKSLERKLQRPLLAKSRTLPSIPQSPTVSRVNSYVIGGSPPCRKSSPTETNHPKACTLPPAGELWRLEDDMEGDDEPGGCTEARPRSHSPFAHFAVRAAYLRKSVSADDHLDMGSDEGSGAAVEGDAGSKGKLKRKFSLGSADRKENQRKKLESGISKFTHRLSLKERPAKTEKTSSDRHPSYRRRSLSVDCCESGRQSRTFGHLGAGG</sequence>
<name>A0AAV6RUT9_SOLSE</name>
<reference evidence="2 3" key="1">
    <citation type="journal article" date="2021" name="Sci. Rep.">
        <title>Chromosome anchoring in Senegalese sole (Solea senegalensis) reveals sex-associated markers and genome rearrangements in flatfish.</title>
        <authorList>
            <person name="Guerrero-Cozar I."/>
            <person name="Gomez-Garrido J."/>
            <person name="Berbel C."/>
            <person name="Martinez-Blanch J.F."/>
            <person name="Alioto T."/>
            <person name="Claros M.G."/>
            <person name="Gagnaire P.A."/>
            <person name="Manchado M."/>
        </authorList>
    </citation>
    <scope>NUCLEOTIDE SEQUENCE [LARGE SCALE GENOMIC DNA]</scope>
    <source>
        <strain evidence="2">Sse05_10M</strain>
    </source>
</reference>
<feature type="compositionally biased region" description="Basic and acidic residues" evidence="1">
    <location>
        <begin position="204"/>
        <end position="215"/>
    </location>
</feature>
<evidence type="ECO:0000256" key="1">
    <source>
        <dbReference type="SAM" id="MobiDB-lite"/>
    </source>
</evidence>
<accession>A0AAV6RUT9</accession>
<feature type="compositionally biased region" description="Basic and acidic residues" evidence="1">
    <location>
        <begin position="226"/>
        <end position="243"/>
    </location>
</feature>
<dbReference type="Proteomes" id="UP000693946">
    <property type="component" value="Linkage Group LG18"/>
</dbReference>
<evidence type="ECO:0000313" key="2">
    <source>
        <dbReference type="EMBL" id="KAG7507556.1"/>
    </source>
</evidence>
<evidence type="ECO:0000313" key="3">
    <source>
        <dbReference type="Proteomes" id="UP000693946"/>
    </source>
</evidence>